<evidence type="ECO:0000256" key="1">
    <source>
        <dbReference type="SAM" id="SignalP"/>
    </source>
</evidence>
<reference evidence="2 3" key="1">
    <citation type="submission" date="2019-04" db="EMBL/GenBank/DDBJ databases">
        <authorList>
            <person name="Feng G."/>
            <person name="Zhang J."/>
            <person name="Zhu H."/>
        </authorList>
    </citation>
    <scope>NUCLEOTIDE SEQUENCE [LARGE SCALE GENOMIC DNA]</scope>
    <source>
        <strain evidence="2 3">JCM 17223</strain>
    </source>
</reference>
<keyword evidence="1" id="KW-0732">Signal</keyword>
<evidence type="ECO:0000313" key="3">
    <source>
        <dbReference type="Proteomes" id="UP000297739"/>
    </source>
</evidence>
<gene>
    <name evidence="2" type="ORF">E5J99_08985</name>
</gene>
<feature type="chain" id="PRO_5021323810" description="Lipoprotein" evidence="1">
    <location>
        <begin position="24"/>
        <end position="134"/>
    </location>
</feature>
<feature type="signal peptide" evidence="1">
    <location>
        <begin position="1"/>
        <end position="23"/>
    </location>
</feature>
<proteinExistence type="predicted"/>
<dbReference type="RefSeq" id="WP_135497392.1">
    <property type="nucleotide sequence ID" value="NZ_SRLD01000014.1"/>
</dbReference>
<evidence type="ECO:0008006" key="4">
    <source>
        <dbReference type="Google" id="ProtNLM"/>
    </source>
</evidence>
<name>A0A4Z0PL26_9BACT</name>
<protein>
    <recommendedName>
        <fullName evidence="4">Lipoprotein</fullName>
    </recommendedName>
</protein>
<dbReference type="AlphaFoldDB" id="A0A4Z0PL26"/>
<dbReference type="PROSITE" id="PS51257">
    <property type="entry name" value="PROKAR_LIPOPROTEIN"/>
    <property type="match status" value="1"/>
</dbReference>
<keyword evidence="3" id="KW-1185">Reference proteome</keyword>
<sequence>MKTRLLFAAVALLASCTSSPEKKAESAVSEYVGNRLGNPRNYRAGRFTTKPYTRHDSVAYATSVARLTTDTSAGPQPPISLPAAAGAVRIGTFVSHAYHEETQNGSVSRDSGEFVVYPSGDVVQLMPGTRLRQR</sequence>
<accession>A0A4Z0PL26</accession>
<dbReference type="Proteomes" id="UP000297739">
    <property type="component" value="Unassembled WGS sequence"/>
</dbReference>
<evidence type="ECO:0000313" key="2">
    <source>
        <dbReference type="EMBL" id="TGE16834.1"/>
    </source>
</evidence>
<organism evidence="2 3">
    <name type="scientific">Hymenobacter elongatus</name>
    <dbReference type="NCBI Taxonomy" id="877208"/>
    <lineage>
        <taxon>Bacteria</taxon>
        <taxon>Pseudomonadati</taxon>
        <taxon>Bacteroidota</taxon>
        <taxon>Cytophagia</taxon>
        <taxon>Cytophagales</taxon>
        <taxon>Hymenobacteraceae</taxon>
        <taxon>Hymenobacter</taxon>
    </lineage>
</organism>
<dbReference type="EMBL" id="SRLD01000014">
    <property type="protein sequence ID" value="TGE16834.1"/>
    <property type="molecule type" value="Genomic_DNA"/>
</dbReference>
<dbReference type="OrthoDB" id="883024at2"/>
<comment type="caution">
    <text evidence="2">The sequence shown here is derived from an EMBL/GenBank/DDBJ whole genome shotgun (WGS) entry which is preliminary data.</text>
</comment>